<accession>A0A9J6D599</accession>
<reference evidence="2" key="1">
    <citation type="journal article" date="2020" name="Cell">
        <title>Large-Scale Comparative Analyses of Tick Genomes Elucidate Their Genetic Diversity and Vector Capacities.</title>
        <authorList>
            <consortium name="Tick Genome and Microbiome Consortium (TIGMIC)"/>
            <person name="Jia N."/>
            <person name="Wang J."/>
            <person name="Shi W."/>
            <person name="Du L."/>
            <person name="Sun Y."/>
            <person name="Zhan W."/>
            <person name="Jiang J.F."/>
            <person name="Wang Q."/>
            <person name="Zhang B."/>
            <person name="Ji P."/>
            <person name="Bell-Sakyi L."/>
            <person name="Cui X.M."/>
            <person name="Yuan T.T."/>
            <person name="Jiang B.G."/>
            <person name="Yang W.F."/>
            <person name="Lam T.T."/>
            <person name="Chang Q.C."/>
            <person name="Ding S.J."/>
            <person name="Wang X.J."/>
            <person name="Zhu J.G."/>
            <person name="Ruan X.D."/>
            <person name="Zhao L."/>
            <person name="Wei J.T."/>
            <person name="Ye R.Z."/>
            <person name="Que T.C."/>
            <person name="Du C.H."/>
            <person name="Zhou Y.H."/>
            <person name="Cheng J.X."/>
            <person name="Dai P.F."/>
            <person name="Guo W.B."/>
            <person name="Han X.H."/>
            <person name="Huang E.J."/>
            <person name="Li L.F."/>
            <person name="Wei W."/>
            <person name="Gao Y.C."/>
            <person name="Liu J.Z."/>
            <person name="Shao H.Z."/>
            <person name="Wang X."/>
            <person name="Wang C.C."/>
            <person name="Yang T.C."/>
            <person name="Huo Q.B."/>
            <person name="Li W."/>
            <person name="Chen H.Y."/>
            <person name="Chen S.E."/>
            <person name="Zhou L.G."/>
            <person name="Ni X.B."/>
            <person name="Tian J.H."/>
            <person name="Sheng Y."/>
            <person name="Liu T."/>
            <person name="Pan Y.S."/>
            <person name="Xia L.Y."/>
            <person name="Li J."/>
            <person name="Zhao F."/>
            <person name="Cao W.C."/>
        </authorList>
    </citation>
    <scope>NUCLEOTIDE SEQUENCE</scope>
    <source>
        <strain evidence="2">Rmic-2018</strain>
    </source>
</reference>
<dbReference type="EMBL" id="JABSTU010000011">
    <property type="protein sequence ID" value="KAH8009260.1"/>
    <property type="molecule type" value="Genomic_DNA"/>
</dbReference>
<keyword evidence="1" id="KW-1133">Transmembrane helix</keyword>
<keyword evidence="1" id="KW-0812">Transmembrane</keyword>
<comment type="caution">
    <text evidence="2">The sequence shown here is derived from an EMBL/GenBank/DDBJ whole genome shotgun (WGS) entry which is preliminary data.</text>
</comment>
<protein>
    <submittedName>
        <fullName evidence="2">Uncharacterized protein</fullName>
    </submittedName>
</protein>
<name>A0A9J6D599_RHIMP</name>
<evidence type="ECO:0000313" key="2">
    <source>
        <dbReference type="EMBL" id="KAH8009260.1"/>
    </source>
</evidence>
<keyword evidence="1" id="KW-0472">Membrane</keyword>
<evidence type="ECO:0000256" key="1">
    <source>
        <dbReference type="SAM" id="Phobius"/>
    </source>
</evidence>
<keyword evidence="3" id="KW-1185">Reference proteome</keyword>
<feature type="transmembrane region" description="Helical" evidence="1">
    <location>
        <begin position="151"/>
        <end position="182"/>
    </location>
</feature>
<organism evidence="2 3">
    <name type="scientific">Rhipicephalus microplus</name>
    <name type="common">Cattle tick</name>
    <name type="synonym">Boophilus microplus</name>
    <dbReference type="NCBI Taxonomy" id="6941"/>
    <lineage>
        <taxon>Eukaryota</taxon>
        <taxon>Metazoa</taxon>
        <taxon>Ecdysozoa</taxon>
        <taxon>Arthropoda</taxon>
        <taxon>Chelicerata</taxon>
        <taxon>Arachnida</taxon>
        <taxon>Acari</taxon>
        <taxon>Parasitiformes</taxon>
        <taxon>Ixodida</taxon>
        <taxon>Ixodoidea</taxon>
        <taxon>Ixodidae</taxon>
        <taxon>Rhipicephalinae</taxon>
        <taxon>Rhipicephalus</taxon>
        <taxon>Boophilus</taxon>
    </lineage>
</organism>
<dbReference type="AlphaFoldDB" id="A0A9J6D599"/>
<gene>
    <name evidence="2" type="ORF">HPB51_014229</name>
</gene>
<dbReference type="Proteomes" id="UP000821866">
    <property type="component" value="Chromosome 9"/>
</dbReference>
<proteinExistence type="predicted"/>
<evidence type="ECO:0000313" key="3">
    <source>
        <dbReference type="Proteomes" id="UP000821866"/>
    </source>
</evidence>
<sequence length="189" mass="20638">MMSLHSAADLGNLLPKSGRSSIPTFSPYLDASVTACLCRSSSLTLVGRFQTTGTINCFTQRGVPSLTWDCRDCLVWLASEGGLRRKRSSSLGAAALSPRSLLSIAVDFAGHIKMPAFQATNLNAHRSRRRCVSMMRPSAPEFPETMLAHDLLLLLLFESVLVLDFLNILSTCLRTLVVFVVFHSRGCCS</sequence>
<reference evidence="2" key="2">
    <citation type="submission" date="2021-09" db="EMBL/GenBank/DDBJ databases">
        <authorList>
            <person name="Jia N."/>
            <person name="Wang J."/>
            <person name="Shi W."/>
            <person name="Du L."/>
            <person name="Sun Y."/>
            <person name="Zhan W."/>
            <person name="Jiang J."/>
            <person name="Wang Q."/>
            <person name="Zhang B."/>
            <person name="Ji P."/>
            <person name="Sakyi L.B."/>
            <person name="Cui X."/>
            <person name="Yuan T."/>
            <person name="Jiang B."/>
            <person name="Yang W."/>
            <person name="Lam T.T.-Y."/>
            <person name="Chang Q."/>
            <person name="Ding S."/>
            <person name="Wang X."/>
            <person name="Zhu J."/>
            <person name="Ruan X."/>
            <person name="Zhao L."/>
            <person name="Wei J."/>
            <person name="Que T."/>
            <person name="Du C."/>
            <person name="Cheng J."/>
            <person name="Dai P."/>
            <person name="Han X."/>
            <person name="Huang E."/>
            <person name="Gao Y."/>
            <person name="Liu J."/>
            <person name="Shao H."/>
            <person name="Ye R."/>
            <person name="Li L."/>
            <person name="Wei W."/>
            <person name="Wang X."/>
            <person name="Wang C."/>
            <person name="Huo Q."/>
            <person name="Li W."/>
            <person name="Guo W."/>
            <person name="Chen H."/>
            <person name="Chen S."/>
            <person name="Zhou L."/>
            <person name="Zhou L."/>
            <person name="Ni X."/>
            <person name="Tian J."/>
            <person name="Zhou Y."/>
            <person name="Sheng Y."/>
            <person name="Liu T."/>
            <person name="Pan Y."/>
            <person name="Xia L."/>
            <person name="Li J."/>
            <person name="Zhao F."/>
            <person name="Cao W."/>
        </authorList>
    </citation>
    <scope>NUCLEOTIDE SEQUENCE</scope>
    <source>
        <strain evidence="2">Rmic-2018</strain>
        <tissue evidence="2">Larvae</tissue>
    </source>
</reference>